<dbReference type="Proteomes" id="UP000030693">
    <property type="component" value="Unassembled WGS sequence"/>
</dbReference>
<name>A0A058ZHW6_FONAL</name>
<keyword evidence="3" id="KW-1185">Reference proteome</keyword>
<dbReference type="GeneID" id="20525372"/>
<protein>
    <submittedName>
        <fullName evidence="2">Uncharacterized protein</fullName>
    </submittedName>
</protein>
<feature type="region of interest" description="Disordered" evidence="1">
    <location>
        <begin position="430"/>
        <end position="453"/>
    </location>
</feature>
<organism evidence="2">
    <name type="scientific">Fonticula alba</name>
    <name type="common">Slime mold</name>
    <dbReference type="NCBI Taxonomy" id="691883"/>
    <lineage>
        <taxon>Eukaryota</taxon>
        <taxon>Rotosphaerida</taxon>
        <taxon>Fonticulaceae</taxon>
        <taxon>Fonticula</taxon>
    </lineage>
</organism>
<dbReference type="EMBL" id="KB932201">
    <property type="protein sequence ID" value="KCV73102.1"/>
    <property type="molecule type" value="Genomic_DNA"/>
</dbReference>
<proteinExistence type="predicted"/>
<feature type="compositionally biased region" description="Polar residues" evidence="1">
    <location>
        <begin position="31"/>
        <end position="41"/>
    </location>
</feature>
<dbReference type="AlphaFoldDB" id="A0A058ZHW6"/>
<gene>
    <name evidence="2" type="ORF">H696_00647</name>
</gene>
<sequence>MTKLSPPALPTIGHVDPKASTDVSVADPTSADASTLDQGTAPSSAAVLAGAGPDLLAGMTRGQKHQLRRTNPLLYNRVKSIRVLRLRNLLPIDRRLPLVASYTETSSAREIPAEFMAVARAAATEADGSQGGLQTTDGVPASLHYLNEFIRCLGSAPIILSSKVFDIHSPAKELTETMACFAACFSHLLAKQALKTASKNMFRKRTSPLVTDASRISGLAAAALGGFDPQDSKHTALLAVGDGSTPRGGIMFACRTKWQCFSIDPLMKVKGPWSEVNRLVPVRSTIQAFNLDDHCGDMEVKNIVLVLMHCHVGVNEALRYLLPPYRKTWPEKVGIISCPCCNFAQIQESLFGLPPVDVWYDVHCLSKDNEMRVWHVATPSQWEALRRGVDEWDASVQTIIAENDDFLARRTREGVEAAAAAAAAAAASAAPDATAEATTASATPATTASAPSQ</sequence>
<evidence type="ECO:0000313" key="3">
    <source>
        <dbReference type="Proteomes" id="UP000030693"/>
    </source>
</evidence>
<dbReference type="eggNOG" id="ENOG502S407">
    <property type="taxonomic scope" value="Eukaryota"/>
</dbReference>
<dbReference type="RefSeq" id="XP_009492803.1">
    <property type="nucleotide sequence ID" value="XM_009494528.1"/>
</dbReference>
<evidence type="ECO:0000256" key="1">
    <source>
        <dbReference type="SAM" id="MobiDB-lite"/>
    </source>
</evidence>
<feature type="region of interest" description="Disordered" evidence="1">
    <location>
        <begin position="1"/>
        <end position="41"/>
    </location>
</feature>
<reference evidence="2" key="1">
    <citation type="submission" date="2013-04" db="EMBL/GenBank/DDBJ databases">
        <title>The Genome Sequence of Fonticula alba ATCC 38817.</title>
        <authorList>
            <consortium name="The Broad Institute Genomics Platform"/>
            <person name="Russ C."/>
            <person name="Cuomo C."/>
            <person name="Burger G."/>
            <person name="Gray M.W."/>
            <person name="Holland P.W.H."/>
            <person name="King N."/>
            <person name="Lang F.B.F."/>
            <person name="Roger A.J."/>
            <person name="Ruiz-Trillo I."/>
            <person name="Brown M."/>
            <person name="Walker B."/>
            <person name="Young S."/>
            <person name="Zeng Q."/>
            <person name="Gargeya S."/>
            <person name="Fitzgerald M."/>
            <person name="Haas B."/>
            <person name="Abouelleil A."/>
            <person name="Allen A.W."/>
            <person name="Alvarado L."/>
            <person name="Arachchi H.M."/>
            <person name="Berlin A.M."/>
            <person name="Chapman S.B."/>
            <person name="Gainer-Dewar J."/>
            <person name="Goldberg J."/>
            <person name="Griggs A."/>
            <person name="Gujja S."/>
            <person name="Hansen M."/>
            <person name="Howarth C."/>
            <person name="Imamovic A."/>
            <person name="Ireland A."/>
            <person name="Larimer J."/>
            <person name="McCowan C."/>
            <person name="Murphy C."/>
            <person name="Pearson M."/>
            <person name="Poon T.W."/>
            <person name="Priest M."/>
            <person name="Roberts A."/>
            <person name="Saif S."/>
            <person name="Shea T."/>
            <person name="Sisk P."/>
            <person name="Sykes S."/>
            <person name="Wortman J."/>
            <person name="Nusbaum C."/>
            <person name="Birren B."/>
        </authorList>
    </citation>
    <scope>NUCLEOTIDE SEQUENCE [LARGE SCALE GENOMIC DNA]</scope>
    <source>
        <strain evidence="2">ATCC 38817</strain>
    </source>
</reference>
<evidence type="ECO:0000313" key="2">
    <source>
        <dbReference type="EMBL" id="KCV73102.1"/>
    </source>
</evidence>
<dbReference type="OrthoDB" id="9992337at2759"/>
<accession>A0A058ZHW6</accession>